<protein>
    <submittedName>
        <fullName evidence="1">Uncharacterized protein</fullName>
    </submittedName>
</protein>
<evidence type="ECO:0000313" key="1">
    <source>
        <dbReference type="EMBL" id="CAN0505302.1"/>
    </source>
</evidence>
<dbReference type="EMBL" id="OX596088">
    <property type="protein sequence ID" value="CAN0505302.1"/>
    <property type="molecule type" value="Genomic_DNA"/>
</dbReference>
<proteinExistence type="predicted"/>
<organism evidence="1 2">
    <name type="scientific">Rangifer tarandus platyrhynchus</name>
    <name type="common">Svalbard reindeer</name>
    <dbReference type="NCBI Taxonomy" id="3082113"/>
    <lineage>
        <taxon>Eukaryota</taxon>
        <taxon>Metazoa</taxon>
        <taxon>Chordata</taxon>
        <taxon>Craniata</taxon>
        <taxon>Vertebrata</taxon>
        <taxon>Euteleostomi</taxon>
        <taxon>Mammalia</taxon>
        <taxon>Eutheria</taxon>
        <taxon>Laurasiatheria</taxon>
        <taxon>Artiodactyla</taxon>
        <taxon>Ruminantia</taxon>
        <taxon>Pecora</taxon>
        <taxon>Cervidae</taxon>
        <taxon>Odocoileinae</taxon>
        <taxon>Rangifer</taxon>
    </lineage>
</organism>
<name>A0AC59ZVF4_RANTA</name>
<dbReference type="Proteomes" id="UP001162501">
    <property type="component" value="Chromosome 4"/>
</dbReference>
<evidence type="ECO:0000313" key="2">
    <source>
        <dbReference type="Proteomes" id="UP001162501"/>
    </source>
</evidence>
<gene>
    <name evidence="1" type="ORF">MRATA1EN22A_LOCUS22530</name>
</gene>
<accession>A0AC59ZVF4</accession>
<reference evidence="1" key="2">
    <citation type="submission" date="2025-03" db="EMBL/GenBank/DDBJ databases">
        <authorList>
            <consortium name="ELIXIR-Norway"/>
            <consortium name="Elixir Norway"/>
        </authorList>
    </citation>
    <scope>NUCLEOTIDE SEQUENCE</scope>
</reference>
<reference evidence="1" key="1">
    <citation type="submission" date="2023-05" db="EMBL/GenBank/DDBJ databases">
        <authorList>
            <consortium name="ELIXIR-Norway"/>
        </authorList>
    </citation>
    <scope>NUCLEOTIDE SEQUENCE</scope>
</reference>
<sequence length="166" mass="17050">MPRGPAVGLGHIHGAEITVSRPLSVPRGAPAAAVQSRVLRGDAKGRAAPEGASGLPAPWWGGVGAVPAPAEPELKPRPHFPGREAEPAGSAGPAPDRGDVMRRLPGRLRPPGLPARDRRAPGSVMWFQETQAGGAVSDSPVGISSALWVLEPTRLTLPCPLLAPHA</sequence>